<evidence type="ECO:0000256" key="5">
    <source>
        <dbReference type="ARBA" id="ARBA00022989"/>
    </source>
</evidence>
<feature type="transmembrane region" description="Helical" evidence="8">
    <location>
        <begin position="153"/>
        <end position="176"/>
    </location>
</feature>
<keyword evidence="10" id="KW-1185">Reference proteome</keyword>
<gene>
    <name evidence="9" type="ORF">H9L42_07420</name>
</gene>
<dbReference type="CDD" id="cd10322">
    <property type="entry name" value="SLC5sbd"/>
    <property type="match status" value="1"/>
</dbReference>
<dbReference type="GO" id="GO:0005886">
    <property type="term" value="C:plasma membrane"/>
    <property type="evidence" value="ECO:0007669"/>
    <property type="project" value="TreeGrafter"/>
</dbReference>
<evidence type="ECO:0000256" key="7">
    <source>
        <dbReference type="RuleBase" id="RU362091"/>
    </source>
</evidence>
<organism evidence="9 10">
    <name type="scientific">Zhenpiania hominis</name>
    <dbReference type="NCBI Taxonomy" id="2763644"/>
    <lineage>
        <taxon>Bacteria</taxon>
        <taxon>Bacillati</taxon>
        <taxon>Bacillota</taxon>
        <taxon>Clostridia</taxon>
        <taxon>Peptostreptococcales</taxon>
        <taxon>Anaerovoracaceae</taxon>
        <taxon>Zhenpiania</taxon>
    </lineage>
</organism>
<feature type="transmembrane region" description="Helical" evidence="8">
    <location>
        <begin position="6"/>
        <end position="23"/>
    </location>
</feature>
<protein>
    <submittedName>
        <fullName evidence="9">Sodium:solute symporter family protein</fullName>
    </submittedName>
</protein>
<dbReference type="Proteomes" id="UP000602647">
    <property type="component" value="Unassembled WGS sequence"/>
</dbReference>
<dbReference type="InterPro" id="IPR001734">
    <property type="entry name" value="Na/solute_symporter"/>
</dbReference>
<feature type="transmembrane region" description="Helical" evidence="8">
    <location>
        <begin position="43"/>
        <end position="67"/>
    </location>
</feature>
<dbReference type="PANTHER" id="PTHR48086:SF7">
    <property type="entry name" value="SODIUM-SOLUTE SYMPORTER-RELATED"/>
    <property type="match status" value="1"/>
</dbReference>
<feature type="transmembrane region" description="Helical" evidence="8">
    <location>
        <begin position="366"/>
        <end position="385"/>
    </location>
</feature>
<sequence>MTIADIIIIAVYIVAMFGVGVYARTRIKSVDDFLVAGNRFKTFSLVGTLVAALTGAGTTMGIVGSVYQYGAGIMWNFIGLAAGCIIFGLVYCTAVRRTGARSMAELIAGRFGRLPRFFSGLIVPIYCLGSVTICVAGMGRLITYISRDFNLNISMFAAVLVTCIIVVGYTALGGLYSVVWTDVVQFVIMIVVIMVIGPILAIKNAGSFEALESAVQVSGTSLTNPFEGVPLAYMASSAILMFVGTPGDPTVPQRALAADTERTAKKSFVIAGILYVVFGAGLLFIGAGAMQAMPNIADTYGTTEAAFPVYIMHYYPPVLRGLGIAALLAAIMSTISAMLLVATTHLVYDVGKAIKPDLSDDTLKKVLPIAICVLGAIVVYTALKVTTLADVLYFIFSLCGSSFIFPMIATLWWKKASTWGVTAGIVLGAACCLTMYATGHMGPGGDPVYVSMAVSLVAVGLLSLIIPDKKKAEA</sequence>
<dbReference type="PROSITE" id="PS50283">
    <property type="entry name" value="NA_SOLUT_SYMP_3"/>
    <property type="match status" value="1"/>
</dbReference>
<evidence type="ECO:0000256" key="6">
    <source>
        <dbReference type="ARBA" id="ARBA00023136"/>
    </source>
</evidence>
<evidence type="ECO:0000256" key="1">
    <source>
        <dbReference type="ARBA" id="ARBA00004141"/>
    </source>
</evidence>
<feature type="transmembrane region" description="Helical" evidence="8">
    <location>
        <begin position="268"/>
        <end position="290"/>
    </location>
</feature>
<dbReference type="EMBL" id="JACRYT010000006">
    <property type="protein sequence ID" value="MBC6679653.1"/>
    <property type="molecule type" value="Genomic_DNA"/>
</dbReference>
<evidence type="ECO:0000313" key="9">
    <source>
        <dbReference type="EMBL" id="MBC6679653.1"/>
    </source>
</evidence>
<evidence type="ECO:0000256" key="8">
    <source>
        <dbReference type="SAM" id="Phobius"/>
    </source>
</evidence>
<proteinExistence type="inferred from homology"/>
<evidence type="ECO:0000256" key="3">
    <source>
        <dbReference type="ARBA" id="ARBA00022448"/>
    </source>
</evidence>
<feature type="transmembrane region" description="Helical" evidence="8">
    <location>
        <begin position="230"/>
        <end position="247"/>
    </location>
</feature>
<feature type="transmembrane region" description="Helical" evidence="8">
    <location>
        <begin position="117"/>
        <end position="141"/>
    </location>
</feature>
<dbReference type="Gene3D" id="1.20.1730.10">
    <property type="entry name" value="Sodium/glucose cotransporter"/>
    <property type="match status" value="1"/>
</dbReference>
<keyword evidence="5 8" id="KW-1133">Transmembrane helix</keyword>
<keyword evidence="4 8" id="KW-0812">Transmembrane</keyword>
<dbReference type="InterPro" id="IPR050277">
    <property type="entry name" value="Sodium:Solute_Symporter"/>
</dbReference>
<comment type="subcellular location">
    <subcellularLocation>
        <location evidence="1">Membrane</location>
        <topology evidence="1">Multi-pass membrane protein</topology>
    </subcellularLocation>
</comment>
<accession>A0A923NIH1</accession>
<reference evidence="9" key="1">
    <citation type="submission" date="2020-08" db="EMBL/GenBank/DDBJ databases">
        <title>Genome public.</title>
        <authorList>
            <person name="Liu C."/>
            <person name="Sun Q."/>
        </authorList>
    </citation>
    <scope>NUCLEOTIDE SEQUENCE</scope>
    <source>
        <strain evidence="9">BX12</strain>
    </source>
</reference>
<comment type="similarity">
    <text evidence="2 7">Belongs to the sodium:solute symporter (SSF) (TC 2.A.21) family.</text>
</comment>
<dbReference type="GO" id="GO:0022857">
    <property type="term" value="F:transmembrane transporter activity"/>
    <property type="evidence" value="ECO:0007669"/>
    <property type="project" value="InterPro"/>
</dbReference>
<feature type="transmembrane region" description="Helical" evidence="8">
    <location>
        <begin position="391"/>
        <end position="412"/>
    </location>
</feature>
<dbReference type="AlphaFoldDB" id="A0A923NIH1"/>
<dbReference type="Pfam" id="PF00474">
    <property type="entry name" value="SSF"/>
    <property type="match status" value="1"/>
</dbReference>
<evidence type="ECO:0000256" key="4">
    <source>
        <dbReference type="ARBA" id="ARBA00022692"/>
    </source>
</evidence>
<feature type="transmembrane region" description="Helical" evidence="8">
    <location>
        <begin position="448"/>
        <end position="466"/>
    </location>
</feature>
<feature type="transmembrane region" description="Helical" evidence="8">
    <location>
        <begin position="322"/>
        <end position="346"/>
    </location>
</feature>
<keyword evidence="6 8" id="KW-0472">Membrane</keyword>
<feature type="transmembrane region" description="Helical" evidence="8">
    <location>
        <begin position="73"/>
        <end position="96"/>
    </location>
</feature>
<evidence type="ECO:0000256" key="2">
    <source>
        <dbReference type="ARBA" id="ARBA00006434"/>
    </source>
</evidence>
<name>A0A923NIH1_9FIRM</name>
<dbReference type="InterPro" id="IPR038377">
    <property type="entry name" value="Na/Glc_symporter_sf"/>
</dbReference>
<comment type="caution">
    <text evidence="9">The sequence shown here is derived from an EMBL/GenBank/DDBJ whole genome shotgun (WGS) entry which is preliminary data.</text>
</comment>
<feature type="transmembrane region" description="Helical" evidence="8">
    <location>
        <begin position="183"/>
        <end position="202"/>
    </location>
</feature>
<dbReference type="RefSeq" id="WP_187302762.1">
    <property type="nucleotide sequence ID" value="NZ_CBCTON010000007.1"/>
</dbReference>
<dbReference type="PANTHER" id="PTHR48086">
    <property type="entry name" value="SODIUM/PROLINE SYMPORTER-RELATED"/>
    <property type="match status" value="1"/>
</dbReference>
<keyword evidence="3" id="KW-0813">Transport</keyword>
<evidence type="ECO:0000313" key="10">
    <source>
        <dbReference type="Proteomes" id="UP000602647"/>
    </source>
</evidence>
<feature type="transmembrane region" description="Helical" evidence="8">
    <location>
        <begin position="419"/>
        <end position="436"/>
    </location>
</feature>